<feature type="non-terminal residue" evidence="2">
    <location>
        <position position="1"/>
    </location>
</feature>
<evidence type="ECO:0000256" key="1">
    <source>
        <dbReference type="SAM" id="Phobius"/>
    </source>
</evidence>
<dbReference type="OMA" id="EMIQFIC"/>
<accession>W2TAJ7</accession>
<dbReference type="KEGG" id="nai:NECAME_02991"/>
<evidence type="ECO:0000313" key="2">
    <source>
        <dbReference type="EMBL" id="ETN78032.1"/>
    </source>
</evidence>
<keyword evidence="3" id="KW-1185">Reference proteome</keyword>
<feature type="non-terminal residue" evidence="2">
    <location>
        <position position="147"/>
    </location>
</feature>
<keyword evidence="1" id="KW-0472">Membrane</keyword>
<dbReference type="SUPFAM" id="SSF81321">
    <property type="entry name" value="Family A G protein-coupled receptor-like"/>
    <property type="match status" value="1"/>
</dbReference>
<dbReference type="Gene3D" id="1.20.1070.10">
    <property type="entry name" value="Rhodopsin 7-helix transmembrane proteins"/>
    <property type="match status" value="1"/>
</dbReference>
<evidence type="ECO:0000313" key="3">
    <source>
        <dbReference type="Proteomes" id="UP000053676"/>
    </source>
</evidence>
<feature type="transmembrane region" description="Helical" evidence="1">
    <location>
        <begin position="20"/>
        <end position="38"/>
    </location>
</feature>
<name>W2TAJ7_NECAM</name>
<dbReference type="AlphaFoldDB" id="W2TAJ7"/>
<reference evidence="3" key="1">
    <citation type="journal article" date="2014" name="Nat. Genet.">
        <title>Genome of the human hookworm Necator americanus.</title>
        <authorList>
            <person name="Tang Y.T."/>
            <person name="Gao X."/>
            <person name="Rosa B.A."/>
            <person name="Abubucker S."/>
            <person name="Hallsworth-Pepin K."/>
            <person name="Martin J."/>
            <person name="Tyagi R."/>
            <person name="Heizer E."/>
            <person name="Zhang X."/>
            <person name="Bhonagiri-Palsikar V."/>
            <person name="Minx P."/>
            <person name="Warren W.C."/>
            <person name="Wang Q."/>
            <person name="Zhan B."/>
            <person name="Hotez P.J."/>
            <person name="Sternberg P.W."/>
            <person name="Dougall A."/>
            <person name="Gaze S.T."/>
            <person name="Mulvenna J."/>
            <person name="Sotillo J."/>
            <person name="Ranganathan S."/>
            <person name="Rabelo E.M."/>
            <person name="Wilson R.K."/>
            <person name="Felgner P.L."/>
            <person name="Bethony J."/>
            <person name="Hawdon J.M."/>
            <person name="Gasser R.B."/>
            <person name="Loukas A."/>
            <person name="Mitreva M."/>
        </authorList>
    </citation>
    <scope>NUCLEOTIDE SEQUENCE [LARGE SCALE GENOMIC DNA]</scope>
</reference>
<feature type="transmembrane region" description="Helical" evidence="1">
    <location>
        <begin position="72"/>
        <end position="96"/>
    </location>
</feature>
<dbReference type="PANTHER" id="PTHR46709">
    <property type="entry name" value="PROTEIN CBG23488-RELATED"/>
    <property type="match status" value="1"/>
</dbReference>
<dbReference type="OrthoDB" id="5797421at2759"/>
<sequence>LLDNVNREINSSIPNFRNIFTILAPFFILLYLNAGLIYRLQEHSNSLKTTSQNQDKQSVKQKKARIRAATRTLVIVVCTYLMSNLLSVVITIWEYLDAQTLIQKYLSFYVMSVDSISLLTIVASFLRLPIYVTCQPLLRKEMIQFIC</sequence>
<gene>
    <name evidence="2" type="ORF">NECAME_02991</name>
</gene>
<feature type="transmembrane region" description="Helical" evidence="1">
    <location>
        <begin position="108"/>
        <end position="132"/>
    </location>
</feature>
<proteinExistence type="predicted"/>
<keyword evidence="1" id="KW-0812">Transmembrane</keyword>
<dbReference type="PANTHER" id="PTHR46709:SF7">
    <property type="entry name" value="G-PROTEIN COUPLED RECEPTORS FAMILY 1 PROFILE DOMAIN-CONTAINING PROTEIN"/>
    <property type="match status" value="1"/>
</dbReference>
<dbReference type="EMBL" id="KI660117">
    <property type="protein sequence ID" value="ETN78032.1"/>
    <property type="molecule type" value="Genomic_DNA"/>
</dbReference>
<evidence type="ECO:0008006" key="4">
    <source>
        <dbReference type="Google" id="ProtNLM"/>
    </source>
</evidence>
<dbReference type="Proteomes" id="UP000053676">
    <property type="component" value="Unassembled WGS sequence"/>
</dbReference>
<protein>
    <recommendedName>
        <fullName evidence="4">G-protein coupled receptors family 1 profile domain-containing protein</fullName>
    </recommendedName>
</protein>
<keyword evidence="1" id="KW-1133">Transmembrane helix</keyword>
<organism evidence="2 3">
    <name type="scientific">Necator americanus</name>
    <name type="common">Human hookworm</name>
    <dbReference type="NCBI Taxonomy" id="51031"/>
    <lineage>
        <taxon>Eukaryota</taxon>
        <taxon>Metazoa</taxon>
        <taxon>Ecdysozoa</taxon>
        <taxon>Nematoda</taxon>
        <taxon>Chromadorea</taxon>
        <taxon>Rhabditida</taxon>
        <taxon>Rhabditina</taxon>
        <taxon>Rhabditomorpha</taxon>
        <taxon>Strongyloidea</taxon>
        <taxon>Ancylostomatidae</taxon>
        <taxon>Bunostominae</taxon>
        <taxon>Necator</taxon>
    </lineage>
</organism>